<evidence type="ECO:0000313" key="2">
    <source>
        <dbReference type="EMBL" id="VXA54773.1"/>
    </source>
</evidence>
<reference evidence="1 3" key="1">
    <citation type="submission" date="2013-02" db="EMBL/GenBank/DDBJ databases">
        <title>The Genome Sequence of Acinetobacter sp. NIPH 809.</title>
        <authorList>
            <consortium name="The Broad Institute Genome Sequencing Platform"/>
            <consortium name="The Broad Institute Genome Sequencing Center for Infectious Disease"/>
            <person name="Cerqueira G."/>
            <person name="Feldgarden M."/>
            <person name="Courvalin P."/>
            <person name="Perichon B."/>
            <person name="Grillot-Courvalin C."/>
            <person name="Clermont D."/>
            <person name="Rocha E."/>
            <person name="Yoon E.-J."/>
            <person name="Nemec A."/>
            <person name="Walker B."/>
            <person name="Young S.K."/>
            <person name="Zeng Q."/>
            <person name="Gargeya S."/>
            <person name="Fitzgerald M."/>
            <person name="Haas B."/>
            <person name="Abouelleil A."/>
            <person name="Alvarado L."/>
            <person name="Arachchi H.M."/>
            <person name="Berlin A.M."/>
            <person name="Chapman S.B."/>
            <person name="Dewar J."/>
            <person name="Goldberg J."/>
            <person name="Griggs A."/>
            <person name="Gujja S."/>
            <person name="Hansen M."/>
            <person name="Howarth C."/>
            <person name="Imamovic A."/>
            <person name="Larimer J."/>
            <person name="McCowan C."/>
            <person name="Murphy C."/>
            <person name="Neiman D."/>
            <person name="Pearson M."/>
            <person name="Priest M."/>
            <person name="Roberts A."/>
            <person name="Saif S."/>
            <person name="Shea T."/>
            <person name="Sisk P."/>
            <person name="Sykes S."/>
            <person name="Wortman J."/>
            <person name="Nusbaum C."/>
            <person name="Birren B."/>
        </authorList>
    </citation>
    <scope>NUCLEOTIDE SEQUENCE [LARGE SCALE GENOMIC DNA]</scope>
    <source>
        <strain evidence="1 3">NIPH 809</strain>
    </source>
</reference>
<dbReference type="AlphaFoldDB" id="A0A653K209"/>
<dbReference type="EMBL" id="CABWKZ010000010">
    <property type="protein sequence ID" value="VXA54773.1"/>
    <property type="molecule type" value="Genomic_DNA"/>
</dbReference>
<organism evidence="2 4">
    <name type="scientific">Acinetobacter proteolyticus</name>
    <dbReference type="NCBI Taxonomy" id="1776741"/>
    <lineage>
        <taxon>Bacteria</taxon>
        <taxon>Pseudomonadati</taxon>
        <taxon>Pseudomonadota</taxon>
        <taxon>Gammaproteobacteria</taxon>
        <taxon>Moraxellales</taxon>
        <taxon>Moraxellaceae</taxon>
        <taxon>Acinetobacter</taxon>
    </lineage>
</organism>
<accession>A0A653K209</accession>
<proteinExistence type="predicted"/>
<evidence type="ECO:0000313" key="4">
    <source>
        <dbReference type="Proteomes" id="UP000430404"/>
    </source>
</evidence>
<sequence>MKTQSILIQYFKVAARCFANLLSVRAGLYVKQTDLPKQ</sequence>
<evidence type="ECO:0000313" key="3">
    <source>
        <dbReference type="Proteomes" id="UP000013034"/>
    </source>
</evidence>
<dbReference type="Proteomes" id="UP000430404">
    <property type="component" value="Unassembled WGS sequence"/>
</dbReference>
<name>A0A653K209_9GAMM</name>
<protein>
    <submittedName>
        <fullName evidence="2">Uncharacterized protein</fullName>
    </submittedName>
</protein>
<reference evidence="2 4" key="2">
    <citation type="submission" date="2019-10" db="EMBL/GenBank/DDBJ databases">
        <authorList>
            <person name="Karimi E."/>
        </authorList>
    </citation>
    <scope>NUCLEOTIDE SEQUENCE [LARGE SCALE GENOMIC DNA]</scope>
    <source>
        <strain evidence="2">Acinetobacter sp. 8BE</strain>
    </source>
</reference>
<dbReference type="EMBL" id="APOI01000015">
    <property type="protein sequence ID" value="ENU23676.1"/>
    <property type="molecule type" value="Genomic_DNA"/>
</dbReference>
<gene>
    <name evidence="2" type="ORF">ACI8B_180239</name>
    <name evidence="1" type="ORF">F993_01829</name>
</gene>
<evidence type="ECO:0000313" key="1">
    <source>
        <dbReference type="EMBL" id="ENU23676.1"/>
    </source>
</evidence>
<dbReference type="Proteomes" id="UP000013034">
    <property type="component" value="Unassembled WGS sequence"/>
</dbReference>
<keyword evidence="3" id="KW-1185">Reference proteome</keyword>